<dbReference type="GO" id="GO:0016861">
    <property type="term" value="F:intramolecular oxidoreductase activity, interconverting aldoses and ketoses"/>
    <property type="evidence" value="ECO:0007669"/>
    <property type="project" value="InterPro"/>
</dbReference>
<accession>A0A1H3AUG2</accession>
<dbReference type="Proteomes" id="UP000198539">
    <property type="component" value="Unassembled WGS sequence"/>
</dbReference>
<organism evidence="1 2">
    <name type="scientific">Roseicitreum antarcticum</name>
    <dbReference type="NCBI Taxonomy" id="564137"/>
    <lineage>
        <taxon>Bacteria</taxon>
        <taxon>Pseudomonadati</taxon>
        <taxon>Pseudomonadota</taxon>
        <taxon>Alphaproteobacteria</taxon>
        <taxon>Rhodobacterales</taxon>
        <taxon>Paracoccaceae</taxon>
        <taxon>Roseicitreum</taxon>
    </lineage>
</organism>
<dbReference type="EMBL" id="FNOM01000007">
    <property type="protein sequence ID" value="SDX33021.1"/>
    <property type="molecule type" value="Genomic_DNA"/>
</dbReference>
<sequence length="93" mass="10298">MHYMIRAYDNANQPLADTTTDAMQDVYFNPLRPAKNEPLTIDAKGFELLAVVLSGRCNIMVGDQHFNDVGQRADIWSGRAAHTSTNGIDTECP</sequence>
<evidence type="ECO:0000313" key="1">
    <source>
        <dbReference type="EMBL" id="SDX33021.1"/>
    </source>
</evidence>
<dbReference type="Pfam" id="PF04962">
    <property type="entry name" value="KduI"/>
    <property type="match status" value="1"/>
</dbReference>
<proteinExistence type="predicted"/>
<dbReference type="OrthoDB" id="6121073at2"/>
<gene>
    <name evidence="1" type="ORF">SAMN04488238_107130</name>
</gene>
<reference evidence="1 2" key="1">
    <citation type="submission" date="2016-10" db="EMBL/GenBank/DDBJ databases">
        <authorList>
            <person name="de Groot N.N."/>
        </authorList>
    </citation>
    <scope>NUCLEOTIDE SEQUENCE [LARGE SCALE GENOMIC DNA]</scope>
    <source>
        <strain evidence="1 2">CGMCC 1.8894</strain>
    </source>
</reference>
<dbReference type="InterPro" id="IPR014710">
    <property type="entry name" value="RmlC-like_jellyroll"/>
</dbReference>
<dbReference type="RefSeq" id="WP_092890310.1">
    <property type="nucleotide sequence ID" value="NZ_CP061498.1"/>
</dbReference>
<name>A0A1H3AUG2_9RHOB</name>
<keyword evidence="2" id="KW-1185">Reference proteome</keyword>
<dbReference type="InterPro" id="IPR021120">
    <property type="entry name" value="KduI/IolB_isomerase"/>
</dbReference>
<dbReference type="STRING" id="564137.SAMN04488238_107130"/>
<evidence type="ECO:0000313" key="2">
    <source>
        <dbReference type="Proteomes" id="UP000198539"/>
    </source>
</evidence>
<dbReference type="AlphaFoldDB" id="A0A1H3AUG2"/>
<protein>
    <submittedName>
        <fullName evidence="1">KduI/IolB family protein</fullName>
    </submittedName>
</protein>
<dbReference type="Gene3D" id="2.60.120.10">
    <property type="entry name" value="Jelly Rolls"/>
    <property type="match status" value="1"/>
</dbReference>